<accession>A0A7C5LZ36</accession>
<keyword evidence="2" id="KW-0732">Signal</keyword>
<evidence type="ECO:0000259" key="3">
    <source>
        <dbReference type="Pfam" id="PF04784"/>
    </source>
</evidence>
<dbReference type="PANTHER" id="PTHR46361">
    <property type="entry name" value="ELECTRON CARRIER/ PROTEIN DISULFIDE OXIDOREDUCTASE"/>
    <property type="match status" value="1"/>
</dbReference>
<feature type="region of interest" description="Disordered" evidence="1">
    <location>
        <begin position="27"/>
        <end position="87"/>
    </location>
</feature>
<dbReference type="AlphaFoldDB" id="A0A7C5LZ36"/>
<dbReference type="PANTHER" id="PTHR46361:SF3">
    <property type="entry name" value="ELECTRON CARRIER_ PROTEIN DISULFIDE OXIDOREDUCTASE"/>
    <property type="match status" value="1"/>
</dbReference>
<dbReference type="InterPro" id="IPR006869">
    <property type="entry name" value="DUF547"/>
</dbReference>
<proteinExistence type="predicted"/>
<feature type="signal peptide" evidence="2">
    <location>
        <begin position="1"/>
        <end position="25"/>
    </location>
</feature>
<evidence type="ECO:0000313" key="4">
    <source>
        <dbReference type="EMBL" id="HHL42753.1"/>
    </source>
</evidence>
<feature type="compositionally biased region" description="Polar residues" evidence="1">
    <location>
        <begin position="27"/>
        <end position="40"/>
    </location>
</feature>
<dbReference type="Pfam" id="PF04784">
    <property type="entry name" value="DUF547"/>
    <property type="match status" value="1"/>
</dbReference>
<dbReference type="Proteomes" id="UP000885830">
    <property type="component" value="Unassembled WGS sequence"/>
</dbReference>
<comment type="caution">
    <text evidence="4">The sequence shown here is derived from an EMBL/GenBank/DDBJ whole genome shotgun (WGS) entry which is preliminary data.</text>
</comment>
<organism evidence="4">
    <name type="scientific">Hellea balneolensis</name>
    <dbReference type="NCBI Taxonomy" id="287478"/>
    <lineage>
        <taxon>Bacteria</taxon>
        <taxon>Pseudomonadati</taxon>
        <taxon>Pseudomonadota</taxon>
        <taxon>Alphaproteobacteria</taxon>
        <taxon>Maricaulales</taxon>
        <taxon>Robiginitomaculaceae</taxon>
        <taxon>Hellea</taxon>
    </lineage>
</organism>
<reference evidence="4" key="1">
    <citation type="journal article" date="2020" name="mSystems">
        <title>Genome- and Community-Level Interaction Insights into Carbon Utilization and Element Cycling Functions of Hydrothermarchaeota in Hydrothermal Sediment.</title>
        <authorList>
            <person name="Zhou Z."/>
            <person name="Liu Y."/>
            <person name="Xu W."/>
            <person name="Pan J."/>
            <person name="Luo Z.H."/>
            <person name="Li M."/>
        </authorList>
    </citation>
    <scope>NUCLEOTIDE SEQUENCE [LARGE SCALE GENOMIC DNA]</scope>
    <source>
        <strain evidence="4">HyVt-485</strain>
    </source>
</reference>
<feature type="compositionally biased region" description="Low complexity" evidence="1">
    <location>
        <begin position="41"/>
        <end position="73"/>
    </location>
</feature>
<evidence type="ECO:0000256" key="1">
    <source>
        <dbReference type="SAM" id="MobiDB-lite"/>
    </source>
</evidence>
<protein>
    <submittedName>
        <fullName evidence="4">DUF547 domain-containing protein</fullName>
    </submittedName>
</protein>
<gene>
    <name evidence="4" type="ORF">ENJ42_03980</name>
</gene>
<name>A0A7C5LZ36_9PROT</name>
<feature type="chain" id="PRO_5028143856" evidence="2">
    <location>
        <begin position="26"/>
        <end position="317"/>
    </location>
</feature>
<feature type="domain" description="DUF547" evidence="3">
    <location>
        <begin position="139"/>
        <end position="250"/>
    </location>
</feature>
<dbReference type="EMBL" id="DRMJ01000196">
    <property type="protein sequence ID" value="HHL42753.1"/>
    <property type="molecule type" value="Genomic_DNA"/>
</dbReference>
<sequence length="317" mass="34672">MDMHKHLILLSGILLGAAVSTPVYAQSANTPQNTKNTTSDTAALLPPSSSPSVLVVAPSASSPTSTQVVSVSPDTKPTGVEADPAAPQPSAWGQILSQYTVQASNGGPTLFDYKALAASPSDMEKLAHYIQNLSVQKPSTMDRAHAMAYWANLYNALTVQVVAQNYPVKSIREIKSGWHKGPWRRELVTVEGEKLSLDSIEHGIMRPTFKTPLVHYMVNCASIGCPNLKPTPWRAETLDADLENAARTYINSPRGVNIVKGRLTVSSIYRWFRKDFGNNEADIIAHLLAYADNPLKARIVGFKKIDKYKYNWDVNAP</sequence>
<evidence type="ECO:0000256" key="2">
    <source>
        <dbReference type="SAM" id="SignalP"/>
    </source>
</evidence>